<dbReference type="InterPro" id="IPR027417">
    <property type="entry name" value="P-loop_NTPase"/>
</dbReference>
<organism evidence="5 6">
    <name type="scientific">Psychromonas marina</name>
    <dbReference type="NCBI Taxonomy" id="88364"/>
    <lineage>
        <taxon>Bacteria</taxon>
        <taxon>Pseudomonadati</taxon>
        <taxon>Pseudomonadota</taxon>
        <taxon>Gammaproteobacteria</taxon>
        <taxon>Alteromonadales</taxon>
        <taxon>Psychromonadaceae</taxon>
        <taxon>Psychromonas</taxon>
    </lineage>
</organism>
<evidence type="ECO:0000256" key="3">
    <source>
        <dbReference type="ARBA" id="ARBA00022840"/>
    </source>
</evidence>
<proteinExistence type="predicted"/>
<comment type="caution">
    <text evidence="5">The sequence shown here is derived from an EMBL/GenBank/DDBJ whole genome shotgun (WGS) entry which is preliminary data.</text>
</comment>
<reference evidence="6" key="1">
    <citation type="journal article" date="2019" name="Int. J. Syst. Evol. Microbiol.">
        <title>The Global Catalogue of Microorganisms (GCM) 10K type strain sequencing project: providing services to taxonomists for standard genome sequencing and annotation.</title>
        <authorList>
            <consortium name="The Broad Institute Genomics Platform"/>
            <consortium name="The Broad Institute Genome Sequencing Center for Infectious Disease"/>
            <person name="Wu L."/>
            <person name="Ma J."/>
        </authorList>
    </citation>
    <scope>NUCLEOTIDE SEQUENCE [LARGE SCALE GENOMIC DNA]</scope>
    <source>
        <strain evidence="6">NBRC 103166</strain>
    </source>
</reference>
<evidence type="ECO:0000313" key="5">
    <source>
        <dbReference type="EMBL" id="GLS92703.1"/>
    </source>
</evidence>
<evidence type="ECO:0000259" key="4">
    <source>
        <dbReference type="PROSITE" id="PS50893"/>
    </source>
</evidence>
<dbReference type="InterPro" id="IPR003593">
    <property type="entry name" value="AAA+_ATPase"/>
</dbReference>
<dbReference type="SUPFAM" id="SSF52540">
    <property type="entry name" value="P-loop containing nucleoside triphosphate hydrolases"/>
    <property type="match status" value="1"/>
</dbReference>
<dbReference type="PANTHER" id="PTHR42939:SF1">
    <property type="entry name" value="ABC TRANSPORTER ATP-BINDING PROTEIN ALBC-RELATED"/>
    <property type="match status" value="1"/>
</dbReference>
<dbReference type="CDD" id="cd03230">
    <property type="entry name" value="ABC_DR_subfamily_A"/>
    <property type="match status" value="1"/>
</dbReference>
<keyword evidence="3 5" id="KW-0067">ATP-binding</keyword>
<keyword evidence="1" id="KW-0813">Transport</keyword>
<evidence type="ECO:0000256" key="2">
    <source>
        <dbReference type="ARBA" id="ARBA00022741"/>
    </source>
</evidence>
<sequence length="284" mass="31768">MMKLVSVQNLSKNYQSKVVVNNLSFSLVGGQVLGLLGHNGAGKSSLINALLGFKSYQGEISICGLNPINQHVPLMQCLGYISDGDVLPKWMTVKQILRYTDGMQPNFDLAKAEQLLTHTDIQLMSKIGTLSKGMKVQLHLALTIASETKVLILDEPTLGLDLIYRETFYRHLIEWMHDGERTLIIASHEVSEIEHLLTDVLMLKQGNCIAQGSIEDVLQQYITLEVTDSFTGSIQTFQPIYLRPGLGTKKWLIKSEHKQQATEYGEISSITLQDLFIALQKEDH</sequence>
<dbReference type="RefSeq" id="WP_284205859.1">
    <property type="nucleotide sequence ID" value="NZ_BSPQ01000031.1"/>
</dbReference>
<protein>
    <submittedName>
        <fullName evidence="5">ABC transporter ATP-binding protein</fullName>
    </submittedName>
</protein>
<dbReference type="Pfam" id="PF00005">
    <property type="entry name" value="ABC_tran"/>
    <property type="match status" value="1"/>
</dbReference>
<dbReference type="Proteomes" id="UP001157353">
    <property type="component" value="Unassembled WGS sequence"/>
</dbReference>
<keyword evidence="6" id="KW-1185">Reference proteome</keyword>
<dbReference type="InterPro" id="IPR003439">
    <property type="entry name" value="ABC_transporter-like_ATP-bd"/>
</dbReference>
<dbReference type="Gene3D" id="3.40.50.300">
    <property type="entry name" value="P-loop containing nucleotide triphosphate hydrolases"/>
    <property type="match status" value="1"/>
</dbReference>
<evidence type="ECO:0000256" key="1">
    <source>
        <dbReference type="ARBA" id="ARBA00022448"/>
    </source>
</evidence>
<accession>A0ABQ6E5L1</accession>
<dbReference type="SMART" id="SM00382">
    <property type="entry name" value="AAA"/>
    <property type="match status" value="1"/>
</dbReference>
<gene>
    <name evidence="5" type="ORF">GCM10007916_37750</name>
</gene>
<evidence type="ECO:0000313" key="6">
    <source>
        <dbReference type="Proteomes" id="UP001157353"/>
    </source>
</evidence>
<dbReference type="GO" id="GO:0005524">
    <property type="term" value="F:ATP binding"/>
    <property type="evidence" value="ECO:0007669"/>
    <property type="project" value="UniProtKB-KW"/>
</dbReference>
<dbReference type="EMBL" id="BSPQ01000031">
    <property type="protein sequence ID" value="GLS92703.1"/>
    <property type="molecule type" value="Genomic_DNA"/>
</dbReference>
<feature type="domain" description="ABC transporter" evidence="4">
    <location>
        <begin position="5"/>
        <end position="230"/>
    </location>
</feature>
<name>A0ABQ6E5L1_9GAMM</name>
<dbReference type="InterPro" id="IPR051782">
    <property type="entry name" value="ABC_Transporter_VariousFunc"/>
</dbReference>
<dbReference type="PROSITE" id="PS50893">
    <property type="entry name" value="ABC_TRANSPORTER_2"/>
    <property type="match status" value="1"/>
</dbReference>
<keyword evidence="2" id="KW-0547">Nucleotide-binding</keyword>
<dbReference type="PANTHER" id="PTHR42939">
    <property type="entry name" value="ABC TRANSPORTER ATP-BINDING PROTEIN ALBC-RELATED"/>
    <property type="match status" value="1"/>
</dbReference>